<dbReference type="EMBL" id="SDMP01000020">
    <property type="protein sequence ID" value="RYQ83410.1"/>
    <property type="molecule type" value="Genomic_DNA"/>
</dbReference>
<reference evidence="2 3" key="1">
    <citation type="submission" date="2019-01" db="EMBL/GenBank/DDBJ databases">
        <title>Sequencing of cultivated peanut Arachis hypogaea provides insights into genome evolution and oil improvement.</title>
        <authorList>
            <person name="Chen X."/>
        </authorList>
    </citation>
    <scope>NUCLEOTIDE SEQUENCE [LARGE SCALE GENOMIC DNA]</scope>
    <source>
        <strain evidence="3">cv. Fuhuasheng</strain>
        <tissue evidence="2">Leaves</tissue>
    </source>
</reference>
<evidence type="ECO:0000256" key="1">
    <source>
        <dbReference type="SAM" id="MobiDB-lite"/>
    </source>
</evidence>
<evidence type="ECO:0000313" key="2">
    <source>
        <dbReference type="EMBL" id="RYQ83410.1"/>
    </source>
</evidence>
<gene>
    <name evidence="2" type="ORF">Ahy_B10g102091</name>
</gene>
<name>A0A444X164_ARAHY</name>
<dbReference type="AlphaFoldDB" id="A0A444X164"/>
<protein>
    <submittedName>
        <fullName evidence="2">Uncharacterized protein</fullName>
    </submittedName>
</protein>
<feature type="compositionally biased region" description="Basic and acidic residues" evidence="1">
    <location>
        <begin position="1"/>
        <end position="18"/>
    </location>
</feature>
<sequence length="304" mass="34396">MGEENKVVGEGEKKKEESVGATAVVGDGEEEKNKKKNKSKKQGLISRIWNGIFRRRSDDFEKRLQYISKEEAAVMARVNRRNRSWRRTSRQIIIISVIFEVLLELPSSKGEAIDDVRPRIFENSSSCKLLERKKETGVGNELRGKEEGRFAGVEREGSSQCRRRPHRVAPPRQSTRPCHRREPPCRRHHEAADLVRVRERSERGGGQRSRRARHCADSSREELVPSPIILAQHQRQNRDLKRARAITTDGEGGASAEKVKSPLSPAPPSRVTAERAVTSVVASLVCSAVVPLRRRPSSHTEQER</sequence>
<dbReference type="PANTHER" id="PTHR22166">
    <property type="entry name" value="ENDOPLASMIC RETICULUM JUNCTION FORMATION PROTEIN LUNAPARK"/>
    <property type="match status" value="1"/>
</dbReference>
<evidence type="ECO:0000313" key="3">
    <source>
        <dbReference type="Proteomes" id="UP000289738"/>
    </source>
</evidence>
<feature type="region of interest" description="Disordered" evidence="1">
    <location>
        <begin position="151"/>
        <end position="220"/>
    </location>
</feature>
<dbReference type="PANTHER" id="PTHR22166:SF12">
    <property type="entry name" value="ENDOPLASMIC RETICULUM JUNCTION FORMATION PROTEIN LUNAPARK"/>
    <property type="match status" value="1"/>
</dbReference>
<feature type="compositionally biased region" description="Basic and acidic residues" evidence="1">
    <location>
        <begin position="180"/>
        <end position="205"/>
    </location>
</feature>
<proteinExistence type="predicted"/>
<keyword evidence="3" id="KW-1185">Reference proteome</keyword>
<dbReference type="GO" id="GO:0071782">
    <property type="term" value="C:endoplasmic reticulum tubular network"/>
    <property type="evidence" value="ECO:0007669"/>
    <property type="project" value="TreeGrafter"/>
</dbReference>
<dbReference type="GO" id="GO:0071786">
    <property type="term" value="P:endoplasmic reticulum tubular network organization"/>
    <property type="evidence" value="ECO:0007669"/>
    <property type="project" value="InterPro"/>
</dbReference>
<comment type="caution">
    <text evidence="2">The sequence shown here is derived from an EMBL/GenBank/DDBJ whole genome shotgun (WGS) entry which is preliminary data.</text>
</comment>
<dbReference type="STRING" id="3818.A0A444X164"/>
<feature type="region of interest" description="Disordered" evidence="1">
    <location>
        <begin position="1"/>
        <end position="41"/>
    </location>
</feature>
<organism evidence="2 3">
    <name type="scientific">Arachis hypogaea</name>
    <name type="common">Peanut</name>
    <dbReference type="NCBI Taxonomy" id="3818"/>
    <lineage>
        <taxon>Eukaryota</taxon>
        <taxon>Viridiplantae</taxon>
        <taxon>Streptophyta</taxon>
        <taxon>Embryophyta</taxon>
        <taxon>Tracheophyta</taxon>
        <taxon>Spermatophyta</taxon>
        <taxon>Magnoliopsida</taxon>
        <taxon>eudicotyledons</taxon>
        <taxon>Gunneridae</taxon>
        <taxon>Pentapetalae</taxon>
        <taxon>rosids</taxon>
        <taxon>fabids</taxon>
        <taxon>Fabales</taxon>
        <taxon>Fabaceae</taxon>
        <taxon>Papilionoideae</taxon>
        <taxon>50 kb inversion clade</taxon>
        <taxon>dalbergioids sensu lato</taxon>
        <taxon>Dalbergieae</taxon>
        <taxon>Pterocarpus clade</taxon>
        <taxon>Arachis</taxon>
    </lineage>
</organism>
<feature type="region of interest" description="Disordered" evidence="1">
    <location>
        <begin position="246"/>
        <end position="271"/>
    </location>
</feature>
<accession>A0A444X164</accession>
<dbReference type="InterPro" id="IPR040115">
    <property type="entry name" value="Lnp"/>
</dbReference>
<dbReference type="Proteomes" id="UP000289738">
    <property type="component" value="Chromosome B10"/>
</dbReference>